<dbReference type="Pfam" id="PF10031">
    <property type="entry name" value="DUF2273"/>
    <property type="match status" value="1"/>
</dbReference>
<keyword evidence="1" id="KW-0472">Membrane</keyword>
<reference evidence="2 3" key="1">
    <citation type="submission" date="2018-06" db="EMBL/GenBank/DDBJ databases">
        <authorList>
            <consortium name="Pathogen Informatics"/>
            <person name="Doyle S."/>
        </authorList>
    </citation>
    <scope>NUCLEOTIDE SEQUENCE [LARGE SCALE GENOMIC DNA]</scope>
    <source>
        <strain evidence="2 3">NCTC12278</strain>
    </source>
</reference>
<dbReference type="InterPro" id="IPR018730">
    <property type="entry name" value="DUF2273"/>
</dbReference>
<dbReference type="EMBL" id="LS483343">
    <property type="protein sequence ID" value="SQF39184.1"/>
    <property type="molecule type" value="Genomic_DNA"/>
</dbReference>
<evidence type="ECO:0000256" key="1">
    <source>
        <dbReference type="SAM" id="Phobius"/>
    </source>
</evidence>
<keyword evidence="1" id="KW-0812">Transmembrane</keyword>
<dbReference type="AlphaFoldDB" id="A0A2X3VCQ9"/>
<sequence length="60" mass="6759">MTLFKRYKFPLLGGAVGLLLGLLLLTVGFFKTIFAIICIILGVYSARWIEKSGLLNQWIK</sequence>
<dbReference type="Proteomes" id="UP000249495">
    <property type="component" value="Chromosome 1"/>
</dbReference>
<gene>
    <name evidence="2" type="ORF">NCTC12278_00213</name>
</gene>
<organism evidence="2 3">
    <name type="scientific">Streptococcus ferus</name>
    <dbReference type="NCBI Taxonomy" id="1345"/>
    <lineage>
        <taxon>Bacteria</taxon>
        <taxon>Bacillati</taxon>
        <taxon>Bacillota</taxon>
        <taxon>Bacilli</taxon>
        <taxon>Lactobacillales</taxon>
        <taxon>Streptococcaceae</taxon>
        <taxon>Streptococcus</taxon>
    </lineage>
</organism>
<proteinExistence type="predicted"/>
<keyword evidence="3" id="KW-1185">Reference proteome</keyword>
<evidence type="ECO:0000313" key="3">
    <source>
        <dbReference type="Proteomes" id="UP000249495"/>
    </source>
</evidence>
<evidence type="ECO:0000313" key="2">
    <source>
        <dbReference type="EMBL" id="SQF39184.1"/>
    </source>
</evidence>
<keyword evidence="1" id="KW-1133">Transmembrane helix</keyword>
<name>A0A2X3VCQ9_9STRE</name>
<dbReference type="STRING" id="1123303.GCA_000372425_01507"/>
<feature type="transmembrane region" description="Helical" evidence="1">
    <location>
        <begin position="12"/>
        <end position="44"/>
    </location>
</feature>
<dbReference type="KEGG" id="sfer:NCTC12278_00213"/>
<accession>A0A2X3VCQ9</accession>
<dbReference type="RefSeq" id="WP_018030830.1">
    <property type="nucleotide sequence ID" value="NZ_LS483343.1"/>
</dbReference>
<protein>
    <submittedName>
        <fullName evidence="2">Membrane protein</fullName>
    </submittedName>
</protein>
<dbReference type="OrthoDB" id="2235292at2"/>